<organism evidence="1 2">
    <name type="scientific">Candidatus Desulfosporosinus infrequens</name>
    <dbReference type="NCBI Taxonomy" id="2043169"/>
    <lineage>
        <taxon>Bacteria</taxon>
        <taxon>Bacillati</taxon>
        <taxon>Bacillota</taxon>
        <taxon>Clostridia</taxon>
        <taxon>Eubacteriales</taxon>
        <taxon>Desulfitobacteriaceae</taxon>
        <taxon>Desulfosporosinus</taxon>
    </lineage>
</organism>
<dbReference type="EMBL" id="OMOF01000066">
    <property type="protein sequence ID" value="SPF35916.1"/>
    <property type="molecule type" value="Genomic_DNA"/>
</dbReference>
<gene>
    <name evidence="1" type="ORF">SBF1_1580010</name>
</gene>
<dbReference type="Gene3D" id="3.30.230.10">
    <property type="match status" value="1"/>
</dbReference>
<proteinExistence type="predicted"/>
<evidence type="ECO:0000313" key="1">
    <source>
        <dbReference type="EMBL" id="SPF35916.1"/>
    </source>
</evidence>
<sequence length="47" mass="5203">MYKETITNVVEGVGHFEPLQHYAEVHLLLTPGEPGSGLQFEAECSED</sequence>
<dbReference type="Proteomes" id="UP000238916">
    <property type="component" value="Unassembled WGS sequence"/>
</dbReference>
<evidence type="ECO:0000313" key="2">
    <source>
        <dbReference type="Proteomes" id="UP000238916"/>
    </source>
</evidence>
<dbReference type="SUPFAM" id="SSF54211">
    <property type="entry name" value="Ribosomal protein S5 domain 2-like"/>
    <property type="match status" value="1"/>
</dbReference>
<reference evidence="2" key="1">
    <citation type="submission" date="2018-02" db="EMBL/GenBank/DDBJ databases">
        <authorList>
            <person name="Hausmann B."/>
        </authorList>
    </citation>
    <scope>NUCLEOTIDE SEQUENCE [LARGE SCALE GENOMIC DNA]</scope>
    <source>
        <strain evidence="2">Peat soil MAG SbF1</strain>
    </source>
</reference>
<dbReference type="InterPro" id="IPR020568">
    <property type="entry name" value="Ribosomal_Su5_D2-typ_SF"/>
</dbReference>
<dbReference type="AlphaFoldDB" id="A0A2U3K8E4"/>
<name>A0A2U3K8E4_9FIRM</name>
<dbReference type="InterPro" id="IPR014721">
    <property type="entry name" value="Ribsml_uS5_D2-typ_fold_subgr"/>
</dbReference>
<accession>A0A2U3K8E4</accession>
<protein>
    <submittedName>
        <fullName evidence="1">Uncharacterized protein</fullName>
    </submittedName>
</protein>